<accession>A0AAD9UH98</accession>
<protein>
    <submittedName>
        <fullName evidence="1">Uncharacterized protein</fullName>
    </submittedName>
</protein>
<keyword evidence="2" id="KW-1185">Reference proteome</keyword>
<dbReference type="EMBL" id="JAODUO010000113">
    <property type="protein sequence ID" value="KAK2189147.1"/>
    <property type="molecule type" value="Genomic_DNA"/>
</dbReference>
<evidence type="ECO:0000313" key="2">
    <source>
        <dbReference type="Proteomes" id="UP001209878"/>
    </source>
</evidence>
<organism evidence="1 2">
    <name type="scientific">Ridgeia piscesae</name>
    <name type="common">Tubeworm</name>
    <dbReference type="NCBI Taxonomy" id="27915"/>
    <lineage>
        <taxon>Eukaryota</taxon>
        <taxon>Metazoa</taxon>
        <taxon>Spiralia</taxon>
        <taxon>Lophotrochozoa</taxon>
        <taxon>Annelida</taxon>
        <taxon>Polychaeta</taxon>
        <taxon>Sedentaria</taxon>
        <taxon>Canalipalpata</taxon>
        <taxon>Sabellida</taxon>
        <taxon>Siboglinidae</taxon>
        <taxon>Ridgeia</taxon>
    </lineage>
</organism>
<comment type="caution">
    <text evidence="1">The sequence shown here is derived from an EMBL/GenBank/DDBJ whole genome shotgun (WGS) entry which is preliminary data.</text>
</comment>
<gene>
    <name evidence="1" type="ORF">NP493_114g02019</name>
</gene>
<reference evidence="1" key="1">
    <citation type="journal article" date="2023" name="Mol. Biol. Evol.">
        <title>Third-Generation Sequencing Reveals the Adaptive Role of the Epigenome in Three Deep-Sea Polychaetes.</title>
        <authorList>
            <person name="Perez M."/>
            <person name="Aroh O."/>
            <person name="Sun Y."/>
            <person name="Lan Y."/>
            <person name="Juniper S.K."/>
            <person name="Young C.R."/>
            <person name="Angers B."/>
            <person name="Qian P.Y."/>
        </authorList>
    </citation>
    <scope>NUCLEOTIDE SEQUENCE</scope>
    <source>
        <strain evidence="1">R07B-5</strain>
    </source>
</reference>
<dbReference type="Proteomes" id="UP001209878">
    <property type="component" value="Unassembled WGS sequence"/>
</dbReference>
<sequence length="63" mass="7482">MINNNENMERQIYRRPSLLFNMANHNIEALNGNTEFLGEPFKDTIKARFERHVGIFWGDFARP</sequence>
<name>A0AAD9UH98_RIDPI</name>
<proteinExistence type="predicted"/>
<dbReference type="AlphaFoldDB" id="A0AAD9UH98"/>
<evidence type="ECO:0000313" key="1">
    <source>
        <dbReference type="EMBL" id="KAK2189147.1"/>
    </source>
</evidence>